<dbReference type="SUPFAM" id="SSF49299">
    <property type="entry name" value="PKD domain"/>
    <property type="match status" value="3"/>
</dbReference>
<feature type="domain" description="PKD" evidence="2">
    <location>
        <begin position="537"/>
        <end position="585"/>
    </location>
</feature>
<dbReference type="EMBL" id="SETE01000009">
    <property type="protein sequence ID" value="RYM31315.1"/>
    <property type="molecule type" value="Genomic_DNA"/>
</dbReference>
<feature type="chain" id="PRO_5020391735" evidence="1">
    <location>
        <begin position="19"/>
        <end position="684"/>
    </location>
</feature>
<dbReference type="RefSeq" id="WP_130095001.1">
    <property type="nucleotide sequence ID" value="NZ_SETE01000009.1"/>
</dbReference>
<feature type="domain" description="PKD" evidence="2">
    <location>
        <begin position="372"/>
        <end position="410"/>
    </location>
</feature>
<comment type="caution">
    <text evidence="3">The sequence shown here is derived from an EMBL/GenBank/DDBJ whole genome shotgun (WGS) entry which is preliminary data.</text>
</comment>
<sequence>MKLIITILLLTFSYWSYSQCTVTIQTATDSVDCGGCFDLTAVGIAQDTLLYESFDNGALGPGWAANQPVMFNNPCGAPPNGSPTAWFGNLQGFPRYVETIDYDLTCGGDVCWLMMYAEQGSSGGINCEGPDLPTEGVKLQYSINGGVSWVQIVDYPPLNNGYDPFQTAWNEYCEPIPLAAQTASTRFRWVQLAATTANTDHWGIDDVAVLGTICGTYYYDWNADGTTNLPDTNICITQNTETYNVIYTDGVQDTCYASIDMFAVMYPNLPNDTSFCGYVDLDIVSNPTGGTGTYDFLWNNGDTDNTIEDATTNIYYVDIVDGTYPGCTASDTIDFGMHPIPVVNFSASPLCQGALTNFIDSTVLPPGFNIDTWSWNFNNQGATSTLQNPSHLFSGVGTYNVKLKVTTEFGCVGDTTITYFIEPSPYSDFEFSAACEGEETEFTNESIGNFENSQWIFTSDTDTILSTDATFTFPGSGNYDVTLIIEDANGDCVSTSTQTVVVNPSPDVTFTADPMFGEPALNVNFFSDPSGLVDNFWDFNDGNSTAELNDTIFNSFLEAGVYDVTHTGTSADGCTNTYTMQIVVEYPEVLYDIPNVFTPNNDGINDGFFINYLAAYETITDFEIVILNRWGATIRRYSEANFIWDGKSKSGTVVGDGTYFYKVNFKTVKGKNYEEHGFVQVVND</sequence>
<dbReference type="InterPro" id="IPR013783">
    <property type="entry name" value="Ig-like_fold"/>
</dbReference>
<evidence type="ECO:0000313" key="3">
    <source>
        <dbReference type="EMBL" id="RYM31315.1"/>
    </source>
</evidence>
<dbReference type="Pfam" id="PF21471">
    <property type="entry name" value="Reelin_subrepeat-B"/>
    <property type="match status" value="1"/>
</dbReference>
<dbReference type="Gene3D" id="2.60.40.4070">
    <property type="match status" value="1"/>
</dbReference>
<dbReference type="PROSITE" id="PS50093">
    <property type="entry name" value="PKD"/>
    <property type="match status" value="2"/>
</dbReference>
<dbReference type="NCBIfam" id="TIGR04131">
    <property type="entry name" value="Bac_Flav_CTERM"/>
    <property type="match status" value="1"/>
</dbReference>
<evidence type="ECO:0000259" key="2">
    <source>
        <dbReference type="PROSITE" id="PS50093"/>
    </source>
</evidence>
<feature type="signal peptide" evidence="1">
    <location>
        <begin position="1"/>
        <end position="18"/>
    </location>
</feature>
<dbReference type="InterPro" id="IPR049419">
    <property type="entry name" value="Reelin_subrepeat-B"/>
</dbReference>
<dbReference type="Pfam" id="PF18911">
    <property type="entry name" value="PKD_4"/>
    <property type="match status" value="1"/>
</dbReference>
<dbReference type="Pfam" id="PF13585">
    <property type="entry name" value="CHU_C"/>
    <property type="match status" value="1"/>
</dbReference>
<dbReference type="InterPro" id="IPR022409">
    <property type="entry name" value="PKD/Chitinase_dom"/>
</dbReference>
<evidence type="ECO:0000256" key="1">
    <source>
        <dbReference type="SAM" id="SignalP"/>
    </source>
</evidence>
<dbReference type="AlphaFoldDB" id="A0A4Q4KEF8"/>
<reference evidence="3 4" key="1">
    <citation type="submission" date="2019-02" db="EMBL/GenBank/DDBJ databases">
        <title>Genome sequence of the sea-ice species Brumimicrobium glaciale.</title>
        <authorList>
            <person name="Bowman J.P."/>
        </authorList>
    </citation>
    <scope>NUCLEOTIDE SEQUENCE [LARGE SCALE GENOMIC DNA]</scope>
    <source>
        <strain evidence="3 4">IC156</strain>
    </source>
</reference>
<protein>
    <submittedName>
        <fullName evidence="3">T9SS type B sorting domain-containing protein</fullName>
    </submittedName>
</protein>
<keyword evidence="1" id="KW-0732">Signal</keyword>
<dbReference type="InterPro" id="IPR026341">
    <property type="entry name" value="T9SS_type_B"/>
</dbReference>
<dbReference type="OrthoDB" id="9765926at2"/>
<dbReference type="Gene3D" id="2.60.120.260">
    <property type="entry name" value="Galactose-binding domain-like"/>
    <property type="match status" value="1"/>
</dbReference>
<accession>A0A4Q4KEF8</accession>
<dbReference type="Gene3D" id="2.60.40.10">
    <property type="entry name" value="Immunoglobulins"/>
    <property type="match status" value="3"/>
</dbReference>
<dbReference type="InterPro" id="IPR035986">
    <property type="entry name" value="PKD_dom_sf"/>
</dbReference>
<keyword evidence="4" id="KW-1185">Reference proteome</keyword>
<proteinExistence type="predicted"/>
<evidence type="ECO:0000313" key="4">
    <source>
        <dbReference type="Proteomes" id="UP000293952"/>
    </source>
</evidence>
<dbReference type="CDD" id="cd00146">
    <property type="entry name" value="PKD"/>
    <property type="match status" value="2"/>
</dbReference>
<dbReference type="SMART" id="SM00089">
    <property type="entry name" value="PKD"/>
    <property type="match status" value="3"/>
</dbReference>
<organism evidence="3 4">
    <name type="scientific">Brumimicrobium glaciale</name>
    <dbReference type="NCBI Taxonomy" id="200475"/>
    <lineage>
        <taxon>Bacteria</taxon>
        <taxon>Pseudomonadati</taxon>
        <taxon>Bacteroidota</taxon>
        <taxon>Flavobacteriia</taxon>
        <taxon>Flavobacteriales</taxon>
        <taxon>Crocinitomicaceae</taxon>
        <taxon>Brumimicrobium</taxon>
    </lineage>
</organism>
<gene>
    <name evidence="3" type="ORF">ERX46_16670</name>
</gene>
<dbReference type="InterPro" id="IPR000601">
    <property type="entry name" value="PKD_dom"/>
</dbReference>
<name>A0A4Q4KEF8_9FLAO</name>
<dbReference type="Proteomes" id="UP000293952">
    <property type="component" value="Unassembled WGS sequence"/>
</dbReference>